<dbReference type="OrthoDB" id="9800877at2"/>
<sequence>MSPPATLKTRASLTGREHLRPLGCQLHGIEPWADLRDLLCLLPAWPKSRVLELAPAFWKQTAEQQDTQKRLAANVFRIATHTQGV</sequence>
<protein>
    <submittedName>
        <fullName evidence="1">Uncharacterized protein</fullName>
    </submittedName>
</protein>
<dbReference type="Proteomes" id="UP000199400">
    <property type="component" value="Unassembled WGS sequence"/>
</dbReference>
<reference evidence="2" key="1">
    <citation type="submission" date="2016-10" db="EMBL/GenBank/DDBJ databases">
        <authorList>
            <person name="Varghese N."/>
            <person name="Submissions S."/>
        </authorList>
    </citation>
    <scope>NUCLEOTIDE SEQUENCE [LARGE SCALE GENOMIC DNA]</scope>
    <source>
        <strain evidence="2">ATCC 25963</strain>
    </source>
</reference>
<proteinExistence type="predicted"/>
<dbReference type="AlphaFoldDB" id="A0A1I2JA63"/>
<accession>A0A1I2JA63</accession>
<organism evidence="1 2">
    <name type="scientific">Nannocystis exedens</name>
    <dbReference type="NCBI Taxonomy" id="54"/>
    <lineage>
        <taxon>Bacteria</taxon>
        <taxon>Pseudomonadati</taxon>
        <taxon>Myxococcota</taxon>
        <taxon>Polyangia</taxon>
        <taxon>Nannocystales</taxon>
        <taxon>Nannocystaceae</taxon>
        <taxon>Nannocystis</taxon>
    </lineage>
</organism>
<dbReference type="EMBL" id="FOMX01000156">
    <property type="protein sequence ID" value="SFF50723.1"/>
    <property type="molecule type" value="Genomic_DNA"/>
</dbReference>
<name>A0A1I2JA63_9BACT</name>
<evidence type="ECO:0000313" key="2">
    <source>
        <dbReference type="Proteomes" id="UP000199400"/>
    </source>
</evidence>
<evidence type="ECO:0000313" key="1">
    <source>
        <dbReference type="EMBL" id="SFF50723.1"/>
    </source>
</evidence>
<keyword evidence="2" id="KW-1185">Reference proteome</keyword>
<gene>
    <name evidence="1" type="ORF">SAMN02745121_09228</name>
</gene>
<dbReference type="RefSeq" id="WP_096326270.1">
    <property type="nucleotide sequence ID" value="NZ_FOMX01000156.1"/>
</dbReference>